<organism evidence="2 3">
    <name type="scientific">Bambusicola thoracicus</name>
    <name type="common">Chinese bamboo-partridge</name>
    <name type="synonym">Perdix thoracica</name>
    <dbReference type="NCBI Taxonomy" id="9083"/>
    <lineage>
        <taxon>Eukaryota</taxon>
        <taxon>Metazoa</taxon>
        <taxon>Chordata</taxon>
        <taxon>Craniata</taxon>
        <taxon>Vertebrata</taxon>
        <taxon>Euteleostomi</taxon>
        <taxon>Archelosauria</taxon>
        <taxon>Archosauria</taxon>
        <taxon>Dinosauria</taxon>
        <taxon>Saurischia</taxon>
        <taxon>Theropoda</taxon>
        <taxon>Coelurosauria</taxon>
        <taxon>Aves</taxon>
        <taxon>Neognathae</taxon>
        <taxon>Galloanserae</taxon>
        <taxon>Galliformes</taxon>
        <taxon>Phasianidae</taxon>
        <taxon>Perdicinae</taxon>
        <taxon>Bambusicola</taxon>
    </lineage>
</organism>
<feature type="domain" description="Voltage-dependent calcium channel alpha-2/delta subunit conserved region" evidence="1">
    <location>
        <begin position="29"/>
        <end position="453"/>
    </location>
</feature>
<evidence type="ECO:0000259" key="1">
    <source>
        <dbReference type="Pfam" id="PF08473"/>
    </source>
</evidence>
<dbReference type="OrthoDB" id="10054666at2759"/>
<sequence>ARGHEHNWHGGKTDLTFFILVNHTFCHPNPREYCKDLDLSDNNTEFLENFIALMEKVTPDSKQCDNFLLHNLILDTGITQQLVERVWKDQDLNTYSLLAVFAATDGGITRVFPNKAADDWEEEPEPFNASFYRRSLDNKGYIFKPPYRDDGYQGLDLENNTIGILVSTAVELSIGGKTLKPAVVGVKLDLEAWAEKFKVLASNRTDRDQLGSRRCDPSSSCEMDCEANNKDLICVLIDDGGFLVLSNQEDHWYQVGKFFSEVDANLMSALYNNSFYARKESYDFQSVCAPEAQSNTGPHSSHSHIPISRSLFQQFLYSLTYSSWFQTEDVMADGMEARETSCIMKQTQYYFSTVNATYNAIIDCGNCSRLFHAQRLANTNLLFVVADKPLCSQCESVKLLQAEVRGAPCSPATLLPVVSLTHKAPPRDPNQCELVDRPRYRKGPHICFDYNATGSIIMGGYQGQLRTYPPAVWCQLFECPMSALPLPPQEDTSDCGRGASFTPSLGVLLSLQLLLLYASTSRHPLPPAACL</sequence>
<dbReference type="AlphaFoldDB" id="A0A2P4SJI8"/>
<feature type="non-terminal residue" evidence="2">
    <location>
        <position position="1"/>
    </location>
</feature>
<reference evidence="2 3" key="1">
    <citation type="submission" date="2018-01" db="EMBL/GenBank/DDBJ databases">
        <title>Comparison of the Chinese Bamboo Partridge and Red Junglefowl genome sequences highlights the importance of demography in genome evolution.</title>
        <authorList>
            <person name="Tiley G.P."/>
            <person name="Kimball R.T."/>
            <person name="Braun E.L."/>
            <person name="Burleigh J.G."/>
        </authorList>
    </citation>
    <scope>NUCLEOTIDE SEQUENCE [LARGE SCALE GENOMIC DNA]</scope>
    <source>
        <strain evidence="2">RTK389</strain>
        <tissue evidence="2">Blood</tissue>
    </source>
</reference>
<gene>
    <name evidence="2" type="ORF">CIB84_011991</name>
</gene>
<comment type="caution">
    <text evidence="2">The sequence shown here is derived from an EMBL/GenBank/DDBJ whole genome shotgun (WGS) entry which is preliminary data.</text>
</comment>
<evidence type="ECO:0000313" key="2">
    <source>
        <dbReference type="EMBL" id="POI24260.1"/>
    </source>
</evidence>
<dbReference type="Proteomes" id="UP000237246">
    <property type="component" value="Unassembled WGS sequence"/>
</dbReference>
<dbReference type="GO" id="GO:0005245">
    <property type="term" value="F:voltage-gated calcium channel activity"/>
    <property type="evidence" value="ECO:0007669"/>
    <property type="project" value="TreeGrafter"/>
</dbReference>
<name>A0A2P4SJI8_BAMTH</name>
<proteinExistence type="predicted"/>
<dbReference type="InterPro" id="IPR013680">
    <property type="entry name" value="VDCC_a2/dsu"/>
</dbReference>
<keyword evidence="3" id="KW-1185">Reference proteome</keyword>
<evidence type="ECO:0000313" key="3">
    <source>
        <dbReference type="Proteomes" id="UP000237246"/>
    </source>
</evidence>
<dbReference type="GO" id="GO:0005891">
    <property type="term" value="C:voltage-gated calcium channel complex"/>
    <property type="evidence" value="ECO:0007669"/>
    <property type="project" value="TreeGrafter"/>
</dbReference>
<accession>A0A2P4SJI8</accession>
<dbReference type="Pfam" id="PF08473">
    <property type="entry name" value="VGCC_alpha2"/>
    <property type="match status" value="1"/>
</dbReference>
<dbReference type="PANTHER" id="PTHR10166">
    <property type="entry name" value="VOLTAGE-DEPENDENT CALCIUM CHANNEL SUBUNIT ALPHA-2/DELTA-RELATED"/>
    <property type="match status" value="1"/>
</dbReference>
<protein>
    <recommendedName>
        <fullName evidence="1">Voltage-dependent calcium channel alpha-2/delta subunit conserved region domain-containing protein</fullName>
    </recommendedName>
</protein>
<dbReference type="EMBL" id="PPHD01042548">
    <property type="protein sequence ID" value="POI24260.1"/>
    <property type="molecule type" value="Genomic_DNA"/>
</dbReference>
<dbReference type="PANTHER" id="PTHR10166:SF7">
    <property type="entry name" value="VOLTAGE-DEPENDENT CALCIUM CHANNEL SUBUNIT ALPHA-2_DELTA-2"/>
    <property type="match status" value="1"/>
</dbReference>
<dbReference type="InterPro" id="IPR051173">
    <property type="entry name" value="Ca_channel_alpha-2/delta"/>
</dbReference>